<sequence length="358" mass="40799">MAETVQEGTQVLHAASVSVKEEKRPCKEVEEEEDEEDLPHAEFLDIFEEGLARIVQDPLLCDLPIQVTLEEINSQVALEYGQAMTVQVCRHDGEVMPIVVVQNATVLDLKKAIRRFMELKQQRGGGVKHISWRYVWRTFHLVFDGEKLEDDKMKLKESTKAGVASEMPSAQEQMELDEIEEGLRKLALQQQQLLSRKELLTMLQDFKHSTGFLSSTDKKALTKITDSTEKTELESIDEQLRDIAEQEGELLNRKEEILCPDQFRPDLSKLNGLGVFVLPRISDEFAITVPPPSFPAPQLTLDYNKLPDSPTPTQCPSCQQFVTTETCRKMGNTVWLLCIMAVMFGWALLFHVHFRRVV</sequence>
<keyword evidence="5" id="KW-0687">Ribonucleoprotein</keyword>
<evidence type="ECO:0000256" key="1">
    <source>
        <dbReference type="SAM" id="MobiDB-lite"/>
    </source>
</evidence>
<feature type="transmembrane region" description="Helical" evidence="2">
    <location>
        <begin position="334"/>
        <end position="354"/>
    </location>
</feature>
<comment type="caution">
    <text evidence="5">The sequence shown here is derived from an EMBL/GenBank/DDBJ whole genome shotgun (WGS) entry which is preliminary data.</text>
</comment>
<dbReference type="PANTHER" id="PTHR14942:SF0">
    <property type="entry name" value="U11_U12 SMALL NUCLEAR RIBONUCLEOPROTEIN 25 KDA PROTEIN"/>
    <property type="match status" value="1"/>
</dbReference>
<keyword evidence="2" id="KW-1133">Transmembrane helix</keyword>
<dbReference type="Proteomes" id="UP000289886">
    <property type="component" value="Unassembled WGS sequence"/>
</dbReference>
<gene>
    <name evidence="5" type="ORF">EOD39_13883</name>
</gene>
<dbReference type="InterPro" id="IPR006629">
    <property type="entry name" value="LITAF"/>
</dbReference>
<dbReference type="InterPro" id="IPR029071">
    <property type="entry name" value="Ubiquitin-like_domsf"/>
</dbReference>
<dbReference type="EMBL" id="SCEB01000905">
    <property type="protein sequence ID" value="RXM97870.1"/>
    <property type="molecule type" value="Genomic_DNA"/>
</dbReference>
<keyword evidence="6" id="KW-1185">Reference proteome</keyword>
<dbReference type="Pfam" id="PF10601">
    <property type="entry name" value="zf-LITAF-like"/>
    <property type="match status" value="1"/>
</dbReference>
<dbReference type="GO" id="GO:0000398">
    <property type="term" value="P:mRNA splicing, via spliceosome"/>
    <property type="evidence" value="ECO:0007669"/>
    <property type="project" value="InterPro"/>
</dbReference>
<protein>
    <submittedName>
        <fullName evidence="5">U11/U12 small nuclear ribonucleoprotein 25 kDa protein</fullName>
    </submittedName>
</protein>
<keyword evidence="2" id="KW-0812">Transmembrane</keyword>
<dbReference type="GO" id="GO:0005689">
    <property type="term" value="C:U12-type spliceosomal complex"/>
    <property type="evidence" value="ECO:0007669"/>
    <property type="project" value="TreeGrafter"/>
</dbReference>
<evidence type="ECO:0000313" key="5">
    <source>
        <dbReference type="EMBL" id="RXM97870.1"/>
    </source>
</evidence>
<dbReference type="CDD" id="cd17058">
    <property type="entry name" value="Ubl_SNRNP25"/>
    <property type="match status" value="1"/>
</dbReference>
<feature type="domain" description="SNRNP25 ubiquitin-like" evidence="4">
    <location>
        <begin position="84"/>
        <end position="157"/>
    </location>
</feature>
<evidence type="ECO:0000259" key="4">
    <source>
        <dbReference type="Pfam" id="PF18036"/>
    </source>
</evidence>
<dbReference type="SUPFAM" id="SSF54236">
    <property type="entry name" value="Ubiquitin-like"/>
    <property type="match status" value="1"/>
</dbReference>
<dbReference type="Pfam" id="PF18036">
    <property type="entry name" value="Ubiquitin_4"/>
    <property type="match status" value="1"/>
</dbReference>
<organism evidence="5 6">
    <name type="scientific">Acipenser ruthenus</name>
    <name type="common">Sterlet sturgeon</name>
    <dbReference type="NCBI Taxonomy" id="7906"/>
    <lineage>
        <taxon>Eukaryota</taxon>
        <taxon>Metazoa</taxon>
        <taxon>Chordata</taxon>
        <taxon>Craniata</taxon>
        <taxon>Vertebrata</taxon>
        <taxon>Euteleostomi</taxon>
        <taxon>Actinopterygii</taxon>
        <taxon>Chondrostei</taxon>
        <taxon>Acipenseriformes</taxon>
        <taxon>Acipenseridae</taxon>
        <taxon>Acipenser</taxon>
    </lineage>
</organism>
<dbReference type="InterPro" id="IPR040610">
    <property type="entry name" value="SNRNP25_ubiquitin"/>
</dbReference>
<evidence type="ECO:0000256" key="2">
    <source>
        <dbReference type="SAM" id="Phobius"/>
    </source>
</evidence>
<name>A0A662YME2_ACIRT</name>
<reference evidence="5 6" key="1">
    <citation type="submission" date="2019-01" db="EMBL/GenBank/DDBJ databases">
        <title>Draft Genome and Complete Hox-Cluster Characterization of the Sterlet Sturgeon (Acipenser ruthenus).</title>
        <authorList>
            <person name="Wei Q."/>
        </authorList>
    </citation>
    <scope>NUCLEOTIDE SEQUENCE [LARGE SCALE GENOMIC DNA]</scope>
    <source>
        <strain evidence="5">WHYD16114868_AA</strain>
        <tissue evidence="5">Blood</tissue>
    </source>
</reference>
<feature type="domain" description="LITAF" evidence="3">
    <location>
        <begin position="308"/>
        <end position="348"/>
    </location>
</feature>
<dbReference type="Gene3D" id="3.10.20.90">
    <property type="entry name" value="Phosphatidylinositol 3-kinase Catalytic Subunit, Chain A, domain 1"/>
    <property type="match status" value="1"/>
</dbReference>
<feature type="compositionally biased region" description="Basic and acidic residues" evidence="1">
    <location>
        <begin position="19"/>
        <end position="28"/>
    </location>
</feature>
<proteinExistence type="predicted"/>
<keyword evidence="2" id="KW-0472">Membrane</keyword>
<dbReference type="InterPro" id="IPR039690">
    <property type="entry name" value="SNRNP25"/>
</dbReference>
<accession>A0A662YME2</accession>
<dbReference type="AlphaFoldDB" id="A0A662YME2"/>
<evidence type="ECO:0000259" key="3">
    <source>
        <dbReference type="Pfam" id="PF10601"/>
    </source>
</evidence>
<feature type="region of interest" description="Disordered" evidence="1">
    <location>
        <begin position="1"/>
        <end position="35"/>
    </location>
</feature>
<evidence type="ECO:0000313" key="6">
    <source>
        <dbReference type="Proteomes" id="UP000289886"/>
    </source>
</evidence>
<dbReference type="PANTHER" id="PTHR14942">
    <property type="entry name" value="U11/U12 SMALL NUCLEAR RIBONUCLEOPROTEIN 25 KDA PROTEIN"/>
    <property type="match status" value="1"/>
</dbReference>